<proteinExistence type="predicted"/>
<keyword evidence="2" id="KW-0067">ATP-binding</keyword>
<feature type="domain" description="Sigma-54 factor interaction" evidence="6">
    <location>
        <begin position="268"/>
        <end position="497"/>
    </location>
</feature>
<name>A0ABZ2LQI2_9BACT</name>
<dbReference type="Gene3D" id="3.40.50.300">
    <property type="entry name" value="P-loop containing nucleotide triphosphate hydrolases"/>
    <property type="match status" value="1"/>
</dbReference>
<dbReference type="Pfam" id="PF02954">
    <property type="entry name" value="HTH_8"/>
    <property type="match status" value="1"/>
</dbReference>
<evidence type="ECO:0000259" key="6">
    <source>
        <dbReference type="PROSITE" id="PS50045"/>
    </source>
</evidence>
<dbReference type="SUPFAM" id="SSF46689">
    <property type="entry name" value="Homeodomain-like"/>
    <property type="match status" value="1"/>
</dbReference>
<keyword evidence="8" id="KW-1185">Reference proteome</keyword>
<dbReference type="Pfam" id="PF16697">
    <property type="entry name" value="Yop-YscD_cpl"/>
    <property type="match status" value="1"/>
</dbReference>
<feature type="domain" description="FHA" evidence="5">
    <location>
        <begin position="27"/>
        <end position="81"/>
    </location>
</feature>
<dbReference type="PROSITE" id="PS50045">
    <property type="entry name" value="SIGMA54_INTERACT_4"/>
    <property type="match status" value="1"/>
</dbReference>
<keyword evidence="1" id="KW-0547">Nucleotide-binding</keyword>
<sequence length="578" mass="61357">MSGSTARLIVVQGPNLGAELMVDHTVKTVGRALEADLTLSDRTVSRHHFHVFATDEGVQVRVCDTAAAVLRSGREVRDAVVGIGDSIVVGNTVLFVDAATRRGEASPAPSQGDGATTTVGSLLTGVATDVRGLAAVFALNAALMAASDVQAIAAVLGSWAATNAECEAFEMVTVPGEQPTLTEQSPVFENASAHGGTRLLVPAHGTPMGWIAFTTRLPPARVTDSLRRLLVIAAALYASRHTQLSALLAVAEDRETFRRQAVGSAHAFLGSSPATERLARIIPRLATSDATVLLLGETGVGKSFVARLIHESGPRKHEPMRIVNCASIPENLIESELFGHERGAFTGAVAAQPGAFEAAGRGTVFLDEIGELPLVSQAKLLHVLSDKRFTRLGTHQPLALQARILVATNRDLESMVAAGTFRSDLFFRISVAKAIVPPLRERGEDLALLAKSILSDLLPNAGRRIDGFSPEALEAIRRNPWPGNVRELRNAIEHAVVLGDGPRITPSDLQLNVAGKQPGRSPHLDAFVVQLPANLEWLERQAIEAALQQTGGNQTKAAALLGINRHTLANKRRETSGK</sequence>
<evidence type="ECO:0000313" key="8">
    <source>
        <dbReference type="Proteomes" id="UP001370348"/>
    </source>
</evidence>
<dbReference type="Pfam" id="PF25601">
    <property type="entry name" value="AAA_lid_14"/>
    <property type="match status" value="1"/>
</dbReference>
<protein>
    <submittedName>
        <fullName evidence="7">Sigma 54-interacting transcriptional regulator</fullName>
    </submittedName>
</protein>
<dbReference type="PRINTS" id="PR01590">
    <property type="entry name" value="HTHFIS"/>
</dbReference>
<dbReference type="SUPFAM" id="SSF52540">
    <property type="entry name" value="P-loop containing nucleoside triphosphate hydrolases"/>
    <property type="match status" value="1"/>
</dbReference>
<organism evidence="7 8">
    <name type="scientific">Pendulispora albinea</name>
    <dbReference type="NCBI Taxonomy" id="2741071"/>
    <lineage>
        <taxon>Bacteria</taxon>
        <taxon>Pseudomonadati</taxon>
        <taxon>Myxococcota</taxon>
        <taxon>Myxococcia</taxon>
        <taxon>Myxococcales</taxon>
        <taxon>Sorangiineae</taxon>
        <taxon>Pendulisporaceae</taxon>
        <taxon>Pendulispora</taxon>
    </lineage>
</organism>
<dbReference type="InterPro" id="IPR002197">
    <property type="entry name" value="HTH_Fis"/>
</dbReference>
<reference evidence="7 8" key="1">
    <citation type="submission" date="2021-12" db="EMBL/GenBank/DDBJ databases">
        <title>Discovery of the Pendulisporaceae a myxobacterial family with distinct sporulation behavior and unique specialized metabolism.</title>
        <authorList>
            <person name="Garcia R."/>
            <person name="Popoff A."/>
            <person name="Bader C.D."/>
            <person name="Loehr J."/>
            <person name="Walesch S."/>
            <person name="Walt C."/>
            <person name="Boldt J."/>
            <person name="Bunk B."/>
            <person name="Haeckl F.J.F.P.J."/>
            <person name="Gunesch A.P."/>
            <person name="Birkelbach J."/>
            <person name="Nuebel U."/>
            <person name="Pietschmann T."/>
            <person name="Bach T."/>
            <person name="Mueller R."/>
        </authorList>
    </citation>
    <scope>NUCLEOTIDE SEQUENCE [LARGE SCALE GENOMIC DNA]</scope>
    <source>
        <strain evidence="7 8">MSr11954</strain>
    </source>
</reference>
<dbReference type="PROSITE" id="PS00688">
    <property type="entry name" value="SIGMA54_INTERACT_3"/>
    <property type="match status" value="1"/>
</dbReference>
<evidence type="ECO:0000256" key="2">
    <source>
        <dbReference type="ARBA" id="ARBA00022840"/>
    </source>
</evidence>
<dbReference type="CDD" id="cd00009">
    <property type="entry name" value="AAA"/>
    <property type="match status" value="1"/>
</dbReference>
<evidence type="ECO:0000259" key="5">
    <source>
        <dbReference type="PROSITE" id="PS50006"/>
    </source>
</evidence>
<dbReference type="RefSeq" id="WP_394821479.1">
    <property type="nucleotide sequence ID" value="NZ_CP089984.1"/>
</dbReference>
<dbReference type="SUPFAM" id="SSF49879">
    <property type="entry name" value="SMAD/FHA domain"/>
    <property type="match status" value="1"/>
</dbReference>
<dbReference type="PROSITE" id="PS50006">
    <property type="entry name" value="FHA_DOMAIN"/>
    <property type="match status" value="1"/>
</dbReference>
<accession>A0ABZ2LQI2</accession>
<dbReference type="InterPro" id="IPR058031">
    <property type="entry name" value="AAA_lid_NorR"/>
</dbReference>
<evidence type="ECO:0000256" key="3">
    <source>
        <dbReference type="ARBA" id="ARBA00023015"/>
    </source>
</evidence>
<dbReference type="InterPro" id="IPR009057">
    <property type="entry name" value="Homeodomain-like_sf"/>
</dbReference>
<evidence type="ECO:0000256" key="4">
    <source>
        <dbReference type="ARBA" id="ARBA00023163"/>
    </source>
</evidence>
<dbReference type="Proteomes" id="UP001370348">
    <property type="component" value="Chromosome"/>
</dbReference>
<dbReference type="SMART" id="SM00382">
    <property type="entry name" value="AAA"/>
    <property type="match status" value="1"/>
</dbReference>
<dbReference type="EMBL" id="CP089984">
    <property type="protein sequence ID" value="WXB11864.1"/>
    <property type="molecule type" value="Genomic_DNA"/>
</dbReference>
<keyword evidence="4" id="KW-0804">Transcription</keyword>
<dbReference type="Gene3D" id="1.10.8.60">
    <property type="match status" value="1"/>
</dbReference>
<dbReference type="InterPro" id="IPR025944">
    <property type="entry name" value="Sigma_54_int_dom_CS"/>
</dbReference>
<keyword evidence="3" id="KW-0805">Transcription regulation</keyword>
<dbReference type="PROSITE" id="PS00675">
    <property type="entry name" value="SIGMA54_INTERACT_1"/>
    <property type="match status" value="1"/>
</dbReference>
<dbReference type="InterPro" id="IPR000253">
    <property type="entry name" value="FHA_dom"/>
</dbReference>
<dbReference type="InterPro" id="IPR002078">
    <property type="entry name" value="Sigma_54_int"/>
</dbReference>
<dbReference type="InterPro" id="IPR025662">
    <property type="entry name" value="Sigma_54_int_dom_ATP-bd_1"/>
</dbReference>
<dbReference type="Gene3D" id="2.60.200.20">
    <property type="match status" value="1"/>
</dbReference>
<dbReference type="Gene3D" id="1.10.10.60">
    <property type="entry name" value="Homeodomain-like"/>
    <property type="match status" value="1"/>
</dbReference>
<dbReference type="InterPro" id="IPR032030">
    <property type="entry name" value="YscD_cytoplasmic_dom"/>
</dbReference>
<gene>
    <name evidence="7" type="ORF">LZC94_28905</name>
</gene>
<dbReference type="InterPro" id="IPR008984">
    <property type="entry name" value="SMAD_FHA_dom_sf"/>
</dbReference>
<evidence type="ECO:0000313" key="7">
    <source>
        <dbReference type="EMBL" id="WXB11864.1"/>
    </source>
</evidence>
<dbReference type="Pfam" id="PF00158">
    <property type="entry name" value="Sigma54_activat"/>
    <property type="match status" value="1"/>
</dbReference>
<evidence type="ECO:0000256" key="1">
    <source>
        <dbReference type="ARBA" id="ARBA00022741"/>
    </source>
</evidence>
<dbReference type="InterPro" id="IPR003593">
    <property type="entry name" value="AAA+_ATPase"/>
</dbReference>
<dbReference type="CDD" id="cd00060">
    <property type="entry name" value="FHA"/>
    <property type="match status" value="1"/>
</dbReference>
<dbReference type="InterPro" id="IPR027417">
    <property type="entry name" value="P-loop_NTPase"/>
</dbReference>
<dbReference type="PANTHER" id="PTHR32071">
    <property type="entry name" value="TRANSCRIPTIONAL REGULATORY PROTEIN"/>
    <property type="match status" value="1"/>
</dbReference>